<dbReference type="GO" id="GO:0000981">
    <property type="term" value="F:DNA-binding transcription factor activity, RNA polymerase II-specific"/>
    <property type="evidence" value="ECO:0007669"/>
    <property type="project" value="InterPro"/>
</dbReference>
<name>A0A6C1DLH1_SACPS</name>
<dbReference type="GO" id="GO:0005634">
    <property type="term" value="C:nucleus"/>
    <property type="evidence" value="ECO:0007669"/>
    <property type="project" value="TreeGrafter"/>
</dbReference>
<protein>
    <submittedName>
        <fullName evidence="9">Oleate-activated transcription factor 1</fullName>
    </submittedName>
</protein>
<dbReference type="PANTHER" id="PTHR31069">
    <property type="entry name" value="OLEATE-ACTIVATED TRANSCRIPTION FACTOR 1-RELATED"/>
    <property type="match status" value="1"/>
</dbReference>
<dbReference type="InterPro" id="IPR050675">
    <property type="entry name" value="OAF3"/>
</dbReference>
<dbReference type="GO" id="GO:0000978">
    <property type="term" value="F:RNA polymerase II cis-regulatory region sequence-specific DNA binding"/>
    <property type="evidence" value="ECO:0007669"/>
    <property type="project" value="TreeGrafter"/>
</dbReference>
<dbReference type="Gene3D" id="4.10.240.10">
    <property type="entry name" value="Zn(2)-C6 fungal-type DNA-binding domain"/>
    <property type="match status" value="1"/>
</dbReference>
<evidence type="ECO:0000256" key="7">
    <source>
        <dbReference type="SAM" id="MobiDB-lite"/>
    </source>
</evidence>
<feature type="region of interest" description="Disordered" evidence="7">
    <location>
        <begin position="1"/>
        <end position="56"/>
    </location>
</feature>
<evidence type="ECO:0000256" key="2">
    <source>
        <dbReference type="ARBA" id="ARBA00022833"/>
    </source>
</evidence>
<feature type="region of interest" description="Disordered" evidence="7">
    <location>
        <begin position="133"/>
        <end position="163"/>
    </location>
</feature>
<gene>
    <name evidence="9" type="primary">OAF1_1</name>
    <name evidence="9" type="ORF">GRS66_000015</name>
</gene>
<keyword evidence="2" id="KW-0862">Zinc</keyword>
<evidence type="ECO:0000256" key="3">
    <source>
        <dbReference type="ARBA" id="ARBA00023015"/>
    </source>
</evidence>
<reference evidence="9 10" key="1">
    <citation type="journal article" date="2019" name="BMC Genomics">
        <title>Chromosome level assembly and comparative genome analysis confirm lager-brewing yeasts originated from a single hybridization.</title>
        <authorList>
            <person name="Salazar A.N."/>
            <person name="Gorter de Vries A.R."/>
            <person name="van den Broek M."/>
            <person name="Brouwers N."/>
            <person name="de la Torre Cortes P."/>
            <person name="Kuijpers N.G.A."/>
            <person name="Daran J.G."/>
            <person name="Abeel T."/>
        </authorList>
    </citation>
    <scope>NUCLEOTIDE SEQUENCE [LARGE SCALE GENOMIC DNA]</scope>
    <source>
        <strain evidence="9 10">CBS 1483</strain>
    </source>
</reference>
<dbReference type="PANTHER" id="PTHR31069:SF29">
    <property type="entry name" value="OLEATE-ACTIVATED TRANSCRIPTION FACTOR 1-RELATED"/>
    <property type="match status" value="1"/>
</dbReference>
<dbReference type="CDD" id="cd00067">
    <property type="entry name" value="GAL4"/>
    <property type="match status" value="1"/>
</dbReference>
<accession>A0A6C1DLH1</accession>
<keyword evidence="3" id="KW-0805">Transcription regulation</keyword>
<dbReference type="SUPFAM" id="SSF57701">
    <property type="entry name" value="Zn2/Cys6 DNA-binding domain"/>
    <property type="match status" value="1"/>
</dbReference>
<evidence type="ECO:0000256" key="1">
    <source>
        <dbReference type="ARBA" id="ARBA00022723"/>
    </source>
</evidence>
<evidence type="ECO:0000256" key="4">
    <source>
        <dbReference type="ARBA" id="ARBA00023125"/>
    </source>
</evidence>
<evidence type="ECO:0000259" key="8">
    <source>
        <dbReference type="PROSITE" id="PS50048"/>
    </source>
</evidence>
<keyword evidence="4" id="KW-0238">DNA-binding</keyword>
<keyword evidence="6" id="KW-0539">Nucleus</keyword>
<dbReference type="PROSITE" id="PS50048">
    <property type="entry name" value="ZN2_CY6_FUNGAL_2"/>
    <property type="match status" value="1"/>
</dbReference>
<dbReference type="Proteomes" id="UP000501346">
    <property type="component" value="Chromosome ScI"/>
</dbReference>
<dbReference type="GO" id="GO:0008270">
    <property type="term" value="F:zinc ion binding"/>
    <property type="evidence" value="ECO:0007669"/>
    <property type="project" value="InterPro"/>
</dbReference>
<dbReference type="SMART" id="SM00066">
    <property type="entry name" value="GAL4"/>
    <property type="match status" value="1"/>
</dbReference>
<dbReference type="InterPro" id="IPR001138">
    <property type="entry name" value="Zn2Cys6_DnaBD"/>
</dbReference>
<dbReference type="Pfam" id="PF00172">
    <property type="entry name" value="Zn_clus"/>
    <property type="match status" value="1"/>
</dbReference>
<dbReference type="EMBL" id="CP048983">
    <property type="protein sequence ID" value="QID77829.1"/>
    <property type="molecule type" value="Genomic_DNA"/>
</dbReference>
<dbReference type="InterPro" id="IPR036864">
    <property type="entry name" value="Zn2-C6_fun-type_DNA-bd_sf"/>
</dbReference>
<dbReference type="AlphaFoldDB" id="A0A6C1DLH1"/>
<feature type="domain" description="Zn(2)-C6 fungal-type" evidence="8">
    <location>
        <begin position="65"/>
        <end position="95"/>
    </location>
</feature>
<dbReference type="GO" id="GO:0045944">
    <property type="term" value="P:positive regulation of transcription by RNA polymerase II"/>
    <property type="evidence" value="ECO:0007669"/>
    <property type="project" value="TreeGrafter"/>
</dbReference>
<evidence type="ECO:0000313" key="10">
    <source>
        <dbReference type="Proteomes" id="UP000501346"/>
    </source>
</evidence>
<evidence type="ECO:0000256" key="5">
    <source>
        <dbReference type="ARBA" id="ARBA00023163"/>
    </source>
</evidence>
<feature type="compositionally biased region" description="Polar residues" evidence="7">
    <location>
        <begin position="144"/>
        <end position="155"/>
    </location>
</feature>
<keyword evidence="10" id="KW-1185">Reference proteome</keyword>
<dbReference type="PROSITE" id="PS00463">
    <property type="entry name" value="ZN2_CY6_FUNGAL_1"/>
    <property type="match status" value="1"/>
</dbReference>
<evidence type="ECO:0000313" key="9">
    <source>
        <dbReference type="EMBL" id="QID77829.1"/>
    </source>
</evidence>
<sequence length="1047" mass="118828">MVENSTQKAPHAGNDDNSSTKPYSEAFFLGFNNPTPGLEAEHSSTSPAPENSETHNRKRNRISFVCQACRKSKTKCDREKPECGRCVKHGLKCVYDVSKQPAPRIPSKDAIISRLEKDMFYWKDKAMKLLTEREVNESGKRSASPINTNNASGDSPDTKKQHKMEPIYEQSGNGDINNGTRNDIEINLYRSHPTMIMSKVMKREVKPLSENYIIIQDCFLKILVTSVFLDTSKNTMIPALTANANITRAQPSVANNLLKLKEMLIRQCQTEDEKNRVNEFTDRILQNTNSNRNLKIGMLLSMLYNSVGYQYLEDHCPQGGEYSDSLRNLINECEAILPSYEIIERYKNHFYEYVYPSLPFIELEIFEESLSQTIFPDPNNPSKVQIRMGSTHLRAKVENLSLLLVILKLSYMSIRFLDHSTADSSFYLSKEIIDKYPIPNDFTLLSQRCLASENWCACANENIISCLLYIWSFFAFSPEEGDFFLEHPTDVISSLIMMLSTSIGLHRDPSDFPQLISPSTSDKRTLNHRRILWLSIVTVCSFEASLKGRHSVSPISLMALFLNIKDPDSLTVYMNRVRGDLSDINNHKLLRIHEFTFKRAQLALLLSDLDNLTMTYYGSFHLHSIEFIREKIEIFVEENFPIVPLKSVAQDKSDLDDMNVISEMNILSSENSSSFHNRIMNKLLMLRTSMAVFLHFETLITKDKSIFPFYKKYFMVSCMDALSLINYFNKFFNGEYRHAISSLTSFNVTKFIQLALSSTIFSLLGIILRIGLAIHMLSSEVQKLSGTTDPRIKELNTKVEKFSTLQRDLESALEGIYCSASEHLRFTYFPVFKMLALFDVIVQRMRKGELWHGIFTMIQMEQMHSRIIKTLSITLGVKLDKKDRLLEELMACNHVANFSVEDIDELNRNIKKEIQISSGLKPPVNTIDLTNGEPFGNAVPTFTKTWSSSLDNLEKLSSAAAVGQSLDYNSGLRQGPLAGGGSKEQTPIAGMNNLNNSINATPIVDNSSGSQLPNGFDRGQANNTPFPGYFGGLDLFDYDFLFGNDFA</sequence>
<proteinExistence type="predicted"/>
<dbReference type="PRINTS" id="PR00755">
    <property type="entry name" value="AFLATOXINBRP"/>
</dbReference>
<dbReference type="CDD" id="cd12148">
    <property type="entry name" value="fungal_TF_MHR"/>
    <property type="match status" value="1"/>
</dbReference>
<organism evidence="9 10">
    <name type="scientific">Saccharomyces pastorianus</name>
    <name type="common">Lager yeast</name>
    <name type="synonym">Saccharomyces cerevisiae x Saccharomyces eubayanus</name>
    <dbReference type="NCBI Taxonomy" id="27292"/>
    <lineage>
        <taxon>Eukaryota</taxon>
        <taxon>Fungi</taxon>
        <taxon>Dikarya</taxon>
        <taxon>Ascomycota</taxon>
        <taxon>Saccharomycotina</taxon>
        <taxon>Saccharomycetes</taxon>
        <taxon>Saccharomycetales</taxon>
        <taxon>Saccharomycetaceae</taxon>
        <taxon>Saccharomyces</taxon>
    </lineage>
</organism>
<keyword evidence="5" id="KW-0804">Transcription</keyword>
<evidence type="ECO:0000256" key="6">
    <source>
        <dbReference type="ARBA" id="ARBA00023242"/>
    </source>
</evidence>
<keyword evidence="1" id="KW-0479">Metal-binding</keyword>
<dbReference type="OrthoDB" id="5069333at2759"/>